<sequence>MDDRTARGPRLLRGVVTAGLSTLLIAVGHVLGGGAVPDLAVLVVLFPLLTGALVGVADRCRSVRATIATLGGGQYALHVLLAVLHPHPSFDAAPSGLTMFALHAAATLVVTVLLRHADQALAAVGSALRRVLPRRPFVPPADGPLRPLRVASAARVARQLARAAVPTRRGPPVGC</sequence>
<keyword evidence="1" id="KW-0812">Transmembrane</keyword>
<feature type="transmembrane region" description="Helical" evidence="1">
    <location>
        <begin position="39"/>
        <end position="58"/>
    </location>
</feature>
<evidence type="ECO:0000313" key="3">
    <source>
        <dbReference type="Proteomes" id="UP001183202"/>
    </source>
</evidence>
<reference evidence="3" key="1">
    <citation type="submission" date="2023-07" db="EMBL/GenBank/DDBJ databases">
        <title>30 novel species of actinomycetes from the DSMZ collection.</title>
        <authorList>
            <person name="Nouioui I."/>
        </authorList>
    </citation>
    <scope>NUCLEOTIDE SEQUENCE [LARGE SCALE GENOMIC DNA]</scope>
    <source>
        <strain evidence="3">DSM 45834</strain>
    </source>
</reference>
<protein>
    <recommendedName>
        <fullName evidence="4">Integral membrane protein</fullName>
    </recommendedName>
</protein>
<feature type="transmembrane region" description="Helical" evidence="1">
    <location>
        <begin position="65"/>
        <end position="84"/>
    </location>
</feature>
<evidence type="ECO:0008006" key="4">
    <source>
        <dbReference type="Google" id="ProtNLM"/>
    </source>
</evidence>
<keyword evidence="3" id="KW-1185">Reference proteome</keyword>
<evidence type="ECO:0000313" key="2">
    <source>
        <dbReference type="EMBL" id="MDT0348370.1"/>
    </source>
</evidence>
<gene>
    <name evidence="2" type="ORF">RM445_02395</name>
</gene>
<feature type="transmembrane region" description="Helical" evidence="1">
    <location>
        <begin position="96"/>
        <end position="114"/>
    </location>
</feature>
<dbReference type="Proteomes" id="UP001183202">
    <property type="component" value="Unassembled WGS sequence"/>
</dbReference>
<proteinExistence type="predicted"/>
<keyword evidence="1" id="KW-0472">Membrane</keyword>
<dbReference type="RefSeq" id="WP_311554261.1">
    <property type="nucleotide sequence ID" value="NZ_JAVREJ010000001.1"/>
</dbReference>
<comment type="caution">
    <text evidence="2">The sequence shown here is derived from an EMBL/GenBank/DDBJ whole genome shotgun (WGS) entry which is preliminary data.</text>
</comment>
<evidence type="ECO:0000256" key="1">
    <source>
        <dbReference type="SAM" id="Phobius"/>
    </source>
</evidence>
<name>A0ABU2N3N1_9PSEU</name>
<feature type="transmembrane region" description="Helical" evidence="1">
    <location>
        <begin position="12"/>
        <end position="33"/>
    </location>
</feature>
<dbReference type="EMBL" id="JAVREJ010000001">
    <property type="protein sequence ID" value="MDT0348370.1"/>
    <property type="molecule type" value="Genomic_DNA"/>
</dbReference>
<accession>A0ABU2N3N1</accession>
<organism evidence="2 3">
    <name type="scientific">Pseudonocardia charpentierae</name>
    <dbReference type="NCBI Taxonomy" id="3075545"/>
    <lineage>
        <taxon>Bacteria</taxon>
        <taxon>Bacillati</taxon>
        <taxon>Actinomycetota</taxon>
        <taxon>Actinomycetes</taxon>
        <taxon>Pseudonocardiales</taxon>
        <taxon>Pseudonocardiaceae</taxon>
        <taxon>Pseudonocardia</taxon>
    </lineage>
</organism>
<keyword evidence="1" id="KW-1133">Transmembrane helix</keyword>